<dbReference type="Proteomes" id="UP001056539">
    <property type="component" value="Chromosome"/>
</dbReference>
<gene>
    <name evidence="2" type="ORF">KDW03_00385</name>
</gene>
<dbReference type="EMBL" id="CP073355">
    <property type="protein sequence ID" value="URA10297.1"/>
    <property type="molecule type" value="Genomic_DNA"/>
</dbReference>
<dbReference type="RefSeq" id="WP_271435429.1">
    <property type="nucleotide sequence ID" value="NZ_CP073355.1"/>
</dbReference>
<organism evidence="2 3">
    <name type="scientific">Thermospira aquatica</name>
    <dbReference type="NCBI Taxonomy" id="2828656"/>
    <lineage>
        <taxon>Bacteria</taxon>
        <taxon>Pseudomonadati</taxon>
        <taxon>Spirochaetota</taxon>
        <taxon>Spirochaetia</taxon>
        <taxon>Brevinematales</taxon>
        <taxon>Thermospiraceae</taxon>
        <taxon>Thermospira</taxon>
    </lineage>
</organism>
<keyword evidence="3" id="KW-1185">Reference proteome</keyword>
<keyword evidence="1" id="KW-0472">Membrane</keyword>
<name>A0AAX3BDB1_9SPIR</name>
<reference evidence="2" key="1">
    <citation type="submission" date="2021-04" db="EMBL/GenBank/DDBJ databases">
        <authorList>
            <person name="Postec A."/>
        </authorList>
    </citation>
    <scope>NUCLEOTIDE SEQUENCE</scope>
    <source>
        <strain evidence="2">F1F22</strain>
    </source>
</reference>
<dbReference type="KEGG" id="taqu:KDW03_00385"/>
<keyword evidence="1" id="KW-0812">Transmembrane</keyword>
<reference evidence="2" key="2">
    <citation type="submission" date="2022-06" db="EMBL/GenBank/DDBJ databases">
        <title>Thermospira aquatica gen. nov., sp. nov.</title>
        <authorList>
            <person name="Ben Ali Gam Z."/>
            <person name="Labat M."/>
        </authorList>
    </citation>
    <scope>NUCLEOTIDE SEQUENCE</scope>
    <source>
        <strain evidence="2">F1F22</strain>
    </source>
</reference>
<keyword evidence="1" id="KW-1133">Transmembrane helix</keyword>
<dbReference type="AlphaFoldDB" id="A0AAX3BDB1"/>
<evidence type="ECO:0000313" key="3">
    <source>
        <dbReference type="Proteomes" id="UP001056539"/>
    </source>
</evidence>
<proteinExistence type="predicted"/>
<accession>A0AAX3BDB1</accession>
<evidence type="ECO:0000313" key="2">
    <source>
        <dbReference type="EMBL" id="URA10297.1"/>
    </source>
</evidence>
<protein>
    <submittedName>
        <fullName evidence="2">Uncharacterized protein</fullName>
    </submittedName>
</protein>
<sequence length="201" mass="23071">MAIGEKKSRSFPVTVLIFLFLVVTAGGYLVLQYWRTYFISEKIHLDQAIENLTREFLLSEISIQETSPALAGQLIFYDSQGRALHSEAFEMGGTDLYVEFLFLSWSYGTNTFVFGYPLRVYSDVVAPADGVEVFDPYTNRLFRGGEIEKLAYFLVSGKDVEEVTIQKRDTIALHQYPGKSWQKGRYEVIYRQNGTVELREK</sequence>
<feature type="transmembrane region" description="Helical" evidence="1">
    <location>
        <begin position="12"/>
        <end position="34"/>
    </location>
</feature>
<evidence type="ECO:0000256" key="1">
    <source>
        <dbReference type="SAM" id="Phobius"/>
    </source>
</evidence>